<feature type="transmembrane region" description="Helical" evidence="2">
    <location>
        <begin position="273"/>
        <end position="295"/>
    </location>
</feature>
<protein>
    <submittedName>
        <fullName evidence="3">Uncharacterized protein</fullName>
    </submittedName>
</protein>
<evidence type="ECO:0000313" key="4">
    <source>
        <dbReference type="Proteomes" id="UP000023152"/>
    </source>
</evidence>
<comment type="caution">
    <text evidence="3">The sequence shown here is derived from an EMBL/GenBank/DDBJ whole genome shotgun (WGS) entry which is preliminary data.</text>
</comment>
<feature type="transmembrane region" description="Helical" evidence="2">
    <location>
        <begin position="301"/>
        <end position="320"/>
    </location>
</feature>
<reference evidence="3 4" key="1">
    <citation type="journal article" date="2013" name="Curr. Biol.">
        <title>The Genome of the Foraminiferan Reticulomyxa filosa.</title>
        <authorList>
            <person name="Glockner G."/>
            <person name="Hulsmann N."/>
            <person name="Schleicher M."/>
            <person name="Noegel A.A."/>
            <person name="Eichinger L."/>
            <person name="Gallinger C."/>
            <person name="Pawlowski J."/>
            <person name="Sierra R."/>
            <person name="Euteneuer U."/>
            <person name="Pillet L."/>
            <person name="Moustafa A."/>
            <person name="Platzer M."/>
            <person name="Groth M."/>
            <person name="Szafranski K."/>
            <person name="Schliwa M."/>
        </authorList>
    </citation>
    <scope>NUCLEOTIDE SEQUENCE [LARGE SCALE GENOMIC DNA]</scope>
</reference>
<dbReference type="AlphaFoldDB" id="X6NXH6"/>
<evidence type="ECO:0000313" key="3">
    <source>
        <dbReference type="EMBL" id="ETO30524.1"/>
    </source>
</evidence>
<evidence type="ECO:0000256" key="2">
    <source>
        <dbReference type="SAM" id="Phobius"/>
    </source>
</evidence>
<organism evidence="3 4">
    <name type="scientific">Reticulomyxa filosa</name>
    <dbReference type="NCBI Taxonomy" id="46433"/>
    <lineage>
        <taxon>Eukaryota</taxon>
        <taxon>Sar</taxon>
        <taxon>Rhizaria</taxon>
        <taxon>Retaria</taxon>
        <taxon>Foraminifera</taxon>
        <taxon>Monothalamids</taxon>
        <taxon>Reticulomyxidae</taxon>
        <taxon>Reticulomyxa</taxon>
    </lineage>
</organism>
<feature type="transmembrane region" description="Helical" evidence="2">
    <location>
        <begin position="161"/>
        <end position="181"/>
    </location>
</feature>
<keyword evidence="2" id="KW-0812">Transmembrane</keyword>
<feature type="transmembrane region" description="Helical" evidence="2">
    <location>
        <begin position="201"/>
        <end position="220"/>
    </location>
</feature>
<dbReference type="Proteomes" id="UP000023152">
    <property type="component" value="Unassembled WGS sequence"/>
</dbReference>
<feature type="non-terminal residue" evidence="3">
    <location>
        <position position="1"/>
    </location>
</feature>
<keyword evidence="2" id="KW-0472">Membrane</keyword>
<evidence type="ECO:0000256" key="1">
    <source>
        <dbReference type="SAM" id="MobiDB-lite"/>
    </source>
</evidence>
<name>X6NXH6_RETFI</name>
<dbReference type="EMBL" id="ASPP01005438">
    <property type="protein sequence ID" value="ETO30524.1"/>
    <property type="molecule type" value="Genomic_DNA"/>
</dbReference>
<feature type="non-terminal residue" evidence="3">
    <location>
        <position position="339"/>
    </location>
</feature>
<feature type="compositionally biased region" description="Acidic residues" evidence="1">
    <location>
        <begin position="1"/>
        <end position="10"/>
    </location>
</feature>
<proteinExistence type="predicted"/>
<accession>X6NXH6</accession>
<keyword evidence="2" id="KW-1133">Transmembrane helix</keyword>
<gene>
    <name evidence="3" type="ORF">RFI_06596</name>
</gene>
<sequence>ENENENENENEMQHHVTAQSSLHSNEDDLKSALPLTTKYTNSNLSVIDQRKTNEEMPGSLMGETMRVTLINMERQRSKTNSSAPAAVATITTHVPVLGTNSIQCPHVQKEDSSYSEEQDNNANKMKPKNASVAILKTEENNNNKESKHETHHQIGNSSRPGLLSIGITSFHLSLYLLFPVLCNQVILVFAHYEYQEHSSNLLIGIALLWFFVIITFVYIYRTRQLASHIQMLLQEQRTKHWLHKVYDGFYFQQTCVHQDMSSFFIQQISSPKYWYYGFIPLLLLLFVRLCCLFLKQVSQVILLSVIVAVLIVEGIMVVRTRPYLIKIDRKCQLFWRCLT</sequence>
<keyword evidence="4" id="KW-1185">Reference proteome</keyword>
<feature type="region of interest" description="Disordered" evidence="1">
    <location>
        <begin position="1"/>
        <end position="27"/>
    </location>
</feature>